<evidence type="ECO:0008006" key="4">
    <source>
        <dbReference type="Google" id="ProtNLM"/>
    </source>
</evidence>
<sequence>MVKPAKPKKATDLALDQGTAIASTNTPESDRGGEAGDGTGLSDQMERMSEETFRARYPLTAELIDRLSPFGKTAWVLRVTSKQAGFRRGGFAHPAEPVDHDLAQLHPDQVEAILGEPMLVAEVETPDGTDR</sequence>
<organism evidence="2 3">
    <name type="scientific">Mycoplana ramosa</name>
    <name type="common">Mycoplana bullata</name>
    <dbReference type="NCBI Taxonomy" id="40837"/>
    <lineage>
        <taxon>Bacteria</taxon>
        <taxon>Pseudomonadati</taxon>
        <taxon>Pseudomonadota</taxon>
        <taxon>Alphaproteobacteria</taxon>
        <taxon>Hyphomicrobiales</taxon>
        <taxon>Rhizobiaceae</taxon>
        <taxon>Mycoplana</taxon>
    </lineage>
</organism>
<name>A0ABW3Z1Y1_MYCRA</name>
<accession>A0ABW3Z1Y1</accession>
<proteinExistence type="predicted"/>
<keyword evidence="3" id="KW-1185">Reference proteome</keyword>
<evidence type="ECO:0000313" key="2">
    <source>
        <dbReference type="EMBL" id="MFD1330253.1"/>
    </source>
</evidence>
<comment type="caution">
    <text evidence="2">The sequence shown here is derived from an EMBL/GenBank/DDBJ whole genome shotgun (WGS) entry which is preliminary data.</text>
</comment>
<feature type="region of interest" description="Disordered" evidence="1">
    <location>
        <begin position="1"/>
        <end position="48"/>
    </location>
</feature>
<dbReference type="Proteomes" id="UP001597173">
    <property type="component" value="Unassembled WGS sequence"/>
</dbReference>
<gene>
    <name evidence="2" type="ORF">ACFQ33_20400</name>
</gene>
<dbReference type="SUPFAM" id="SSF160059">
    <property type="entry name" value="PriA/YqbF domain"/>
    <property type="match status" value="1"/>
</dbReference>
<dbReference type="EMBL" id="JBHTNF010000020">
    <property type="protein sequence ID" value="MFD1330253.1"/>
    <property type="molecule type" value="Genomic_DNA"/>
</dbReference>
<evidence type="ECO:0000313" key="3">
    <source>
        <dbReference type="Proteomes" id="UP001597173"/>
    </source>
</evidence>
<evidence type="ECO:0000256" key="1">
    <source>
        <dbReference type="SAM" id="MobiDB-lite"/>
    </source>
</evidence>
<reference evidence="3" key="1">
    <citation type="journal article" date="2019" name="Int. J. Syst. Evol. Microbiol.">
        <title>The Global Catalogue of Microorganisms (GCM) 10K type strain sequencing project: providing services to taxonomists for standard genome sequencing and annotation.</title>
        <authorList>
            <consortium name="The Broad Institute Genomics Platform"/>
            <consortium name="The Broad Institute Genome Sequencing Center for Infectious Disease"/>
            <person name="Wu L."/>
            <person name="Ma J."/>
        </authorList>
    </citation>
    <scope>NUCLEOTIDE SEQUENCE [LARGE SCALE GENOMIC DNA]</scope>
    <source>
        <strain evidence="3">CCUG 55609</strain>
    </source>
</reference>
<dbReference type="RefSeq" id="WP_374841189.1">
    <property type="nucleotide sequence ID" value="NZ_JBHEEW010000019.1"/>
</dbReference>
<protein>
    <recommendedName>
        <fullName evidence="4">Mu-like prophage FluMu N-terminal domain-containing protein</fullName>
    </recommendedName>
</protein>